<keyword evidence="7" id="KW-0186">Copper</keyword>
<evidence type="ECO:0000256" key="13">
    <source>
        <dbReference type="ARBA" id="ARBA00045077"/>
    </source>
</evidence>
<comment type="catalytic activity">
    <reaction evidence="13">
        <text>[(1-&gt;4)-beta-D-glucosyl]n+m + reduced acceptor + O2 = 4-dehydro-beta-D-glucosyl-[(1-&gt;4)-beta-D-glucosyl]n-1 + [(1-&gt;4)-beta-D-glucosyl]m + acceptor + H2O.</text>
        <dbReference type="EC" id="1.14.99.56"/>
    </reaction>
</comment>
<evidence type="ECO:0000256" key="9">
    <source>
        <dbReference type="ARBA" id="ARBA00023157"/>
    </source>
</evidence>
<dbReference type="EC" id="1.14.99.56" evidence="14"/>
<keyword evidence="5" id="KW-0136">Cellulose degradation</keyword>
<keyword evidence="15" id="KW-0732">Signal</keyword>
<name>A0A9P4GLR3_9PLEO</name>
<evidence type="ECO:0000256" key="12">
    <source>
        <dbReference type="ARBA" id="ARBA00044502"/>
    </source>
</evidence>
<evidence type="ECO:0000259" key="16">
    <source>
        <dbReference type="Pfam" id="PF03443"/>
    </source>
</evidence>
<comment type="subcellular location">
    <subcellularLocation>
        <location evidence="2">Secreted</location>
    </subcellularLocation>
</comment>
<proteinExistence type="inferred from homology"/>
<evidence type="ECO:0000256" key="14">
    <source>
        <dbReference type="ARBA" id="ARBA00047174"/>
    </source>
</evidence>
<comment type="similarity">
    <text evidence="12">Belongs to the polysaccharide monooxygenase AA9 family.</text>
</comment>
<evidence type="ECO:0000256" key="11">
    <source>
        <dbReference type="ARBA" id="ARBA00023326"/>
    </source>
</evidence>
<evidence type="ECO:0000256" key="4">
    <source>
        <dbReference type="ARBA" id="ARBA00022723"/>
    </source>
</evidence>
<dbReference type="EMBL" id="ML976615">
    <property type="protein sequence ID" value="KAF1848683.1"/>
    <property type="molecule type" value="Genomic_DNA"/>
</dbReference>
<dbReference type="RefSeq" id="XP_040791246.1">
    <property type="nucleotide sequence ID" value="XM_040934776.1"/>
</dbReference>
<feature type="signal peptide" evidence="15">
    <location>
        <begin position="1"/>
        <end position="16"/>
    </location>
</feature>
<keyword evidence="18" id="KW-1185">Reference proteome</keyword>
<dbReference type="GO" id="GO:0030245">
    <property type="term" value="P:cellulose catabolic process"/>
    <property type="evidence" value="ECO:0007669"/>
    <property type="project" value="UniProtKB-KW"/>
</dbReference>
<evidence type="ECO:0000256" key="1">
    <source>
        <dbReference type="ARBA" id="ARBA00001973"/>
    </source>
</evidence>
<dbReference type="GeneID" id="63852027"/>
<gene>
    <name evidence="17" type="ORF">K460DRAFT_375503</name>
</gene>
<feature type="domain" description="Auxiliary Activity family 9 catalytic" evidence="16">
    <location>
        <begin position="17"/>
        <end position="232"/>
    </location>
</feature>
<sequence length="246" mass="26276">MKYIASALAFASAVAAHGYVTNATIGGKDYVFYQPYQDPYMNPKVDRVSRPVQGNGPIENLDLIDVQCGGYTAGGIKGSTPAALHADATAGSNVQLFWTLWPDSHVGPSITYMAKCPDSGCNNWQPESSAVWFKVQEQGRDGTSNNWGTTPLMKAGASVTYTIPKCIANGYYLVRHELIALHAAYKYPGAQSYPGCHQLKVTGGGSTNPSGLVSFPGAYKGSDPGITFDSYKPLPYTVPGPKKFTC</sequence>
<evidence type="ECO:0000313" key="17">
    <source>
        <dbReference type="EMBL" id="KAF1848683.1"/>
    </source>
</evidence>
<keyword evidence="6" id="KW-0560">Oxidoreductase</keyword>
<dbReference type="Gene3D" id="2.70.50.70">
    <property type="match status" value="1"/>
</dbReference>
<keyword evidence="8 17" id="KW-0503">Monooxygenase</keyword>
<dbReference type="Pfam" id="PF03443">
    <property type="entry name" value="AA9"/>
    <property type="match status" value="1"/>
</dbReference>
<keyword evidence="9" id="KW-1015">Disulfide bond</keyword>
<evidence type="ECO:0000256" key="10">
    <source>
        <dbReference type="ARBA" id="ARBA00023277"/>
    </source>
</evidence>
<dbReference type="AlphaFoldDB" id="A0A9P4GLR3"/>
<dbReference type="OrthoDB" id="4849160at2759"/>
<keyword evidence="11" id="KW-0624">Polysaccharide degradation</keyword>
<evidence type="ECO:0000256" key="2">
    <source>
        <dbReference type="ARBA" id="ARBA00004613"/>
    </source>
</evidence>
<dbReference type="InterPro" id="IPR005103">
    <property type="entry name" value="AA9_LPMO"/>
</dbReference>
<keyword evidence="3" id="KW-0964">Secreted</keyword>
<comment type="cofactor">
    <cofactor evidence="1">
        <name>Cu(2+)</name>
        <dbReference type="ChEBI" id="CHEBI:29036"/>
    </cofactor>
</comment>
<evidence type="ECO:0000256" key="15">
    <source>
        <dbReference type="SAM" id="SignalP"/>
    </source>
</evidence>
<dbReference type="CDD" id="cd21175">
    <property type="entry name" value="LPMO_AA9"/>
    <property type="match status" value="1"/>
</dbReference>
<reference evidence="17" key="1">
    <citation type="submission" date="2020-01" db="EMBL/GenBank/DDBJ databases">
        <authorList>
            <consortium name="DOE Joint Genome Institute"/>
            <person name="Haridas S."/>
            <person name="Albert R."/>
            <person name="Binder M."/>
            <person name="Bloem J."/>
            <person name="Labutti K."/>
            <person name="Salamov A."/>
            <person name="Andreopoulos B."/>
            <person name="Baker S.E."/>
            <person name="Barry K."/>
            <person name="Bills G."/>
            <person name="Bluhm B.H."/>
            <person name="Cannon C."/>
            <person name="Castanera R."/>
            <person name="Culley D.E."/>
            <person name="Daum C."/>
            <person name="Ezra D."/>
            <person name="Gonzalez J.B."/>
            <person name="Henrissat B."/>
            <person name="Kuo A."/>
            <person name="Liang C."/>
            <person name="Lipzen A."/>
            <person name="Lutzoni F."/>
            <person name="Magnuson J."/>
            <person name="Mondo S."/>
            <person name="Nolan M."/>
            <person name="Ohm R."/>
            <person name="Pangilinan J."/>
            <person name="Park H.-J."/>
            <person name="Ramirez L."/>
            <person name="Alfaro M."/>
            <person name="Sun H."/>
            <person name="Tritt A."/>
            <person name="Yoshinaga Y."/>
            <person name="Zwiers L.-H."/>
            <person name="Turgeon B.G."/>
            <person name="Goodwin S.B."/>
            <person name="Spatafora J.W."/>
            <person name="Crous P.W."/>
            <person name="Grigoriev I.V."/>
        </authorList>
    </citation>
    <scope>NUCLEOTIDE SEQUENCE</scope>
    <source>
        <strain evidence="17">CBS 394.84</strain>
    </source>
</reference>
<comment type="caution">
    <text evidence="17">The sequence shown here is derived from an EMBL/GenBank/DDBJ whole genome shotgun (WGS) entry which is preliminary data.</text>
</comment>
<accession>A0A9P4GLR3</accession>
<evidence type="ECO:0000313" key="18">
    <source>
        <dbReference type="Proteomes" id="UP000800039"/>
    </source>
</evidence>
<evidence type="ECO:0000256" key="7">
    <source>
        <dbReference type="ARBA" id="ARBA00023008"/>
    </source>
</evidence>
<evidence type="ECO:0000256" key="3">
    <source>
        <dbReference type="ARBA" id="ARBA00022525"/>
    </source>
</evidence>
<dbReference type="PANTHER" id="PTHR33353">
    <property type="entry name" value="PUTATIVE (AFU_ORTHOLOGUE AFUA_1G12560)-RELATED"/>
    <property type="match status" value="1"/>
</dbReference>
<organism evidence="17 18">
    <name type="scientific">Cucurbitaria berberidis CBS 394.84</name>
    <dbReference type="NCBI Taxonomy" id="1168544"/>
    <lineage>
        <taxon>Eukaryota</taxon>
        <taxon>Fungi</taxon>
        <taxon>Dikarya</taxon>
        <taxon>Ascomycota</taxon>
        <taxon>Pezizomycotina</taxon>
        <taxon>Dothideomycetes</taxon>
        <taxon>Pleosporomycetidae</taxon>
        <taxon>Pleosporales</taxon>
        <taxon>Pleosporineae</taxon>
        <taxon>Cucurbitariaceae</taxon>
        <taxon>Cucurbitaria</taxon>
    </lineage>
</organism>
<dbReference type="PANTHER" id="PTHR33353:SF6">
    <property type="entry name" value="ENDOGLUCANASE IV"/>
    <property type="match status" value="1"/>
</dbReference>
<evidence type="ECO:0000256" key="6">
    <source>
        <dbReference type="ARBA" id="ARBA00023002"/>
    </source>
</evidence>
<dbReference type="GO" id="GO:0005576">
    <property type="term" value="C:extracellular region"/>
    <property type="evidence" value="ECO:0007669"/>
    <property type="project" value="UniProtKB-SubCell"/>
</dbReference>
<protein>
    <recommendedName>
        <fullName evidence="14">lytic cellulose monooxygenase (C4-dehydrogenating)</fullName>
        <ecNumber evidence="14">1.14.99.56</ecNumber>
    </recommendedName>
</protein>
<evidence type="ECO:0000256" key="5">
    <source>
        <dbReference type="ARBA" id="ARBA00023001"/>
    </source>
</evidence>
<dbReference type="Proteomes" id="UP000800039">
    <property type="component" value="Unassembled WGS sequence"/>
</dbReference>
<dbReference type="GO" id="GO:0004497">
    <property type="term" value="F:monooxygenase activity"/>
    <property type="evidence" value="ECO:0007669"/>
    <property type="project" value="UniProtKB-KW"/>
</dbReference>
<dbReference type="InterPro" id="IPR049892">
    <property type="entry name" value="AA9"/>
</dbReference>
<keyword evidence="10" id="KW-0119">Carbohydrate metabolism</keyword>
<evidence type="ECO:0000256" key="8">
    <source>
        <dbReference type="ARBA" id="ARBA00023033"/>
    </source>
</evidence>
<dbReference type="GO" id="GO:0046872">
    <property type="term" value="F:metal ion binding"/>
    <property type="evidence" value="ECO:0007669"/>
    <property type="project" value="UniProtKB-KW"/>
</dbReference>
<keyword evidence="4" id="KW-0479">Metal-binding</keyword>
<feature type="chain" id="PRO_5040308539" description="lytic cellulose monooxygenase (C4-dehydrogenating)" evidence="15">
    <location>
        <begin position="17"/>
        <end position="246"/>
    </location>
</feature>